<keyword evidence="2" id="KW-1185">Reference proteome</keyword>
<organism evidence="1 2">
    <name type="scientific">Microcystis aeruginosa (strain NIES-843 / IAM M-2473)</name>
    <dbReference type="NCBI Taxonomy" id="449447"/>
    <lineage>
        <taxon>Bacteria</taxon>
        <taxon>Bacillati</taxon>
        <taxon>Cyanobacteriota</taxon>
        <taxon>Cyanophyceae</taxon>
        <taxon>Oscillatoriophycideae</taxon>
        <taxon>Chroococcales</taxon>
        <taxon>Microcystaceae</taxon>
        <taxon>Microcystis</taxon>
    </lineage>
</organism>
<dbReference type="HOGENOM" id="CLU_3119852_0_0_3"/>
<sequence>MSNIKVNELPTSDIKVNELNGDNPAKVDEQESANIKGGKTTTSLSLYLLK</sequence>
<dbReference type="Proteomes" id="UP000001510">
    <property type="component" value="Chromosome"/>
</dbReference>
<protein>
    <submittedName>
        <fullName evidence="1">Uncharacterized protein</fullName>
    </submittedName>
</protein>
<evidence type="ECO:0000313" key="2">
    <source>
        <dbReference type="Proteomes" id="UP000001510"/>
    </source>
</evidence>
<dbReference type="EnsemblBacteria" id="BAG05794">
    <property type="protein sequence ID" value="BAG05794"/>
    <property type="gene ID" value="MAE_59720"/>
</dbReference>
<gene>
    <name evidence="1" type="ordered locus">MAE_59720</name>
</gene>
<dbReference type="AlphaFoldDB" id="B0JJ86"/>
<accession>B0JJ86</accession>
<reference evidence="1 2" key="1">
    <citation type="journal article" date="2007" name="DNA Res.">
        <title>Complete genomic structure of the bloom-forming toxic cyanobacterium Microcystis aeruginosa NIES-843.</title>
        <authorList>
            <person name="Kaneko T."/>
            <person name="Nakajima N."/>
            <person name="Okamoto S."/>
            <person name="Suzuki I."/>
            <person name="Tanabe Y."/>
            <person name="Tamaoki M."/>
            <person name="Nakamura Y."/>
            <person name="Kasai F."/>
            <person name="Watanabe A."/>
            <person name="Kawashima K."/>
            <person name="Kishida Y."/>
            <person name="Ono A."/>
            <person name="Shimizu Y."/>
            <person name="Takahashi C."/>
            <person name="Minami C."/>
            <person name="Fujishiro T."/>
            <person name="Kohara M."/>
            <person name="Katoh M."/>
            <person name="Nakazaki N."/>
            <person name="Nakayama S."/>
            <person name="Yamada M."/>
            <person name="Tabata S."/>
            <person name="Watanabe M.M."/>
        </authorList>
    </citation>
    <scope>NUCLEOTIDE SEQUENCE [LARGE SCALE GENOMIC DNA]</scope>
    <source>
        <strain evidence="2">NIES-843 / IAM M-247</strain>
    </source>
</reference>
<dbReference type="RefSeq" id="WP_012268144.1">
    <property type="nucleotide sequence ID" value="NC_010296.1"/>
</dbReference>
<dbReference type="PaxDb" id="449447-MAE_59720"/>
<evidence type="ECO:0000313" key="1">
    <source>
        <dbReference type="EMBL" id="BAG05794.1"/>
    </source>
</evidence>
<proteinExistence type="predicted"/>
<name>B0JJ86_MICAN</name>
<dbReference type="KEGG" id="mar:MAE_59720"/>
<dbReference type="EMBL" id="AP009552">
    <property type="protein sequence ID" value="BAG05794.1"/>
    <property type="molecule type" value="Genomic_DNA"/>
</dbReference>